<evidence type="ECO:0000256" key="1">
    <source>
        <dbReference type="ARBA" id="ARBA00022679"/>
    </source>
</evidence>
<dbReference type="Pfam" id="PF00583">
    <property type="entry name" value="Acetyltransf_1"/>
    <property type="match status" value="1"/>
</dbReference>
<organism evidence="4 5">
    <name type="scientific">Wandonia haliotis</name>
    <dbReference type="NCBI Taxonomy" id="574963"/>
    <lineage>
        <taxon>Bacteria</taxon>
        <taxon>Pseudomonadati</taxon>
        <taxon>Bacteroidota</taxon>
        <taxon>Flavobacteriia</taxon>
        <taxon>Flavobacteriales</taxon>
        <taxon>Crocinitomicaceae</taxon>
        <taxon>Wandonia</taxon>
    </lineage>
</organism>
<protein>
    <recommendedName>
        <fullName evidence="3">N-acetyltransferase domain-containing protein</fullName>
    </recommendedName>
</protein>
<accession>A0ABP3Y5T9</accession>
<evidence type="ECO:0000256" key="2">
    <source>
        <dbReference type="ARBA" id="ARBA00023315"/>
    </source>
</evidence>
<dbReference type="PANTHER" id="PTHR43420">
    <property type="entry name" value="ACETYLTRANSFERASE"/>
    <property type="match status" value="1"/>
</dbReference>
<evidence type="ECO:0000313" key="4">
    <source>
        <dbReference type="EMBL" id="GAA0876904.1"/>
    </source>
</evidence>
<evidence type="ECO:0000259" key="3">
    <source>
        <dbReference type="PROSITE" id="PS51186"/>
    </source>
</evidence>
<feature type="domain" description="N-acetyltransferase" evidence="3">
    <location>
        <begin position="15"/>
        <end position="157"/>
    </location>
</feature>
<gene>
    <name evidence="4" type="ORF">GCM10009118_33140</name>
</gene>
<dbReference type="InterPro" id="IPR050680">
    <property type="entry name" value="YpeA/RimI_acetyltransf"/>
</dbReference>
<comment type="caution">
    <text evidence="4">The sequence shown here is derived from an EMBL/GenBank/DDBJ whole genome shotgun (WGS) entry which is preliminary data.</text>
</comment>
<dbReference type="InterPro" id="IPR016181">
    <property type="entry name" value="Acyl_CoA_acyltransferase"/>
</dbReference>
<dbReference type="SUPFAM" id="SSF55729">
    <property type="entry name" value="Acyl-CoA N-acyltransferases (Nat)"/>
    <property type="match status" value="1"/>
</dbReference>
<keyword evidence="5" id="KW-1185">Reference proteome</keyword>
<dbReference type="RefSeq" id="WP_343790695.1">
    <property type="nucleotide sequence ID" value="NZ_BAAAFH010000022.1"/>
</dbReference>
<keyword evidence="1" id="KW-0808">Transferase</keyword>
<dbReference type="CDD" id="cd04301">
    <property type="entry name" value="NAT_SF"/>
    <property type="match status" value="1"/>
</dbReference>
<evidence type="ECO:0000313" key="5">
    <source>
        <dbReference type="Proteomes" id="UP001501126"/>
    </source>
</evidence>
<dbReference type="Proteomes" id="UP001501126">
    <property type="component" value="Unassembled WGS sequence"/>
</dbReference>
<dbReference type="PROSITE" id="PS51186">
    <property type="entry name" value="GNAT"/>
    <property type="match status" value="1"/>
</dbReference>
<dbReference type="InterPro" id="IPR000182">
    <property type="entry name" value="GNAT_dom"/>
</dbReference>
<reference evidence="5" key="1">
    <citation type="journal article" date="2019" name="Int. J. Syst. Evol. Microbiol.">
        <title>The Global Catalogue of Microorganisms (GCM) 10K type strain sequencing project: providing services to taxonomists for standard genome sequencing and annotation.</title>
        <authorList>
            <consortium name="The Broad Institute Genomics Platform"/>
            <consortium name="The Broad Institute Genome Sequencing Center for Infectious Disease"/>
            <person name="Wu L."/>
            <person name="Ma J."/>
        </authorList>
    </citation>
    <scope>NUCLEOTIDE SEQUENCE [LARGE SCALE GENOMIC DNA]</scope>
    <source>
        <strain evidence="5">JCM 16083</strain>
    </source>
</reference>
<dbReference type="Gene3D" id="3.40.630.30">
    <property type="match status" value="1"/>
</dbReference>
<dbReference type="EMBL" id="BAAAFH010000022">
    <property type="protein sequence ID" value="GAA0876904.1"/>
    <property type="molecule type" value="Genomic_DNA"/>
</dbReference>
<keyword evidence="2" id="KW-0012">Acyltransferase</keyword>
<sequence length="157" mass="17506">MNNSGVTNELQVDYEVLHQLSVPTLLEMVEITGFLSSQLGEYSDTPEFIQSSLEYAFNKSAGSGGFAILAKHKGKLIGASVVNTTAMRGYIPSNTLVYIAVHEDFRNKGIGTRILKKTQRLAKGGLALHVEPNNPARKLFEKTGFNYRYLEMRYENE</sequence>
<name>A0ABP3Y5T9_9FLAO</name>
<dbReference type="PANTHER" id="PTHR43420:SF12">
    <property type="entry name" value="N-ACETYLTRANSFERASE DOMAIN-CONTAINING PROTEIN"/>
    <property type="match status" value="1"/>
</dbReference>
<proteinExistence type="predicted"/>